<evidence type="ECO:0000313" key="2">
    <source>
        <dbReference type="Proteomes" id="UP000318704"/>
    </source>
</evidence>
<reference evidence="1 2" key="1">
    <citation type="submission" date="2019-03" db="EMBL/GenBank/DDBJ databases">
        <title>Deep-cultivation of Planctomycetes and their phenomic and genomic characterization uncovers novel biology.</title>
        <authorList>
            <person name="Wiegand S."/>
            <person name="Jogler M."/>
            <person name="Boedeker C."/>
            <person name="Pinto D."/>
            <person name="Vollmers J."/>
            <person name="Rivas-Marin E."/>
            <person name="Kohn T."/>
            <person name="Peeters S.H."/>
            <person name="Heuer A."/>
            <person name="Rast P."/>
            <person name="Oberbeckmann S."/>
            <person name="Bunk B."/>
            <person name="Jeske O."/>
            <person name="Meyerdierks A."/>
            <person name="Storesund J.E."/>
            <person name="Kallscheuer N."/>
            <person name="Luecker S."/>
            <person name="Lage O.M."/>
            <person name="Pohl T."/>
            <person name="Merkel B.J."/>
            <person name="Hornburger P."/>
            <person name="Mueller R.-W."/>
            <person name="Bruemmer F."/>
            <person name="Labrenz M."/>
            <person name="Spormann A.M."/>
            <person name="Op den Camp H."/>
            <person name="Overmann J."/>
            <person name="Amann R."/>
            <person name="Jetten M.S.M."/>
            <person name="Mascher T."/>
            <person name="Medema M.H."/>
            <person name="Devos D.P."/>
            <person name="Kaster A.-K."/>
            <person name="Ovreas L."/>
            <person name="Rohde M."/>
            <person name="Galperin M.Y."/>
            <person name="Jogler C."/>
        </authorList>
    </citation>
    <scope>NUCLEOTIDE SEQUENCE [LARGE SCALE GENOMIC DNA]</scope>
    <source>
        <strain evidence="1 2">V144</strain>
    </source>
</reference>
<sequence>MQHATLDSPNKKFELKTFQVGILDQNADAIHFEATLYIPPER</sequence>
<accession>A0A517VP91</accession>
<organism evidence="1 2">
    <name type="scientific">Gimesia aquarii</name>
    <dbReference type="NCBI Taxonomy" id="2527964"/>
    <lineage>
        <taxon>Bacteria</taxon>
        <taxon>Pseudomonadati</taxon>
        <taxon>Planctomycetota</taxon>
        <taxon>Planctomycetia</taxon>
        <taxon>Planctomycetales</taxon>
        <taxon>Planctomycetaceae</taxon>
        <taxon>Gimesia</taxon>
    </lineage>
</organism>
<name>A0A517VP91_9PLAN</name>
<dbReference type="Proteomes" id="UP000318704">
    <property type="component" value="Chromosome"/>
</dbReference>
<dbReference type="EMBL" id="CP037920">
    <property type="protein sequence ID" value="QDT94838.1"/>
    <property type="molecule type" value="Genomic_DNA"/>
</dbReference>
<dbReference type="KEGG" id="gaw:V144x_02700"/>
<gene>
    <name evidence="1" type="ORF">V144x_02700</name>
</gene>
<dbReference type="AlphaFoldDB" id="A0A517VP91"/>
<protein>
    <submittedName>
        <fullName evidence="1">Uncharacterized protein</fullName>
    </submittedName>
</protein>
<proteinExistence type="predicted"/>
<evidence type="ECO:0000313" key="1">
    <source>
        <dbReference type="EMBL" id="QDT94838.1"/>
    </source>
</evidence>